<evidence type="ECO:0000313" key="1">
    <source>
        <dbReference type="EMBL" id="NBI56197.1"/>
    </source>
</evidence>
<gene>
    <name evidence="1" type="ORF">EIZ48_27225</name>
</gene>
<reference evidence="1 2" key="1">
    <citation type="journal article" date="2017" name="Int. J. Syst. Evol. Microbiol.">
        <title>Photobacterium alginatilyticum sp. nov., a marine bacterium isolated from bottom seawater.</title>
        <authorList>
            <person name="Wang X."/>
            <person name="Wang Y."/>
            <person name="Yang X."/>
            <person name="Sun H."/>
            <person name="Li B."/>
            <person name="Zhang X.H."/>
        </authorList>
    </citation>
    <scope>NUCLEOTIDE SEQUENCE [LARGE SCALE GENOMIC DNA]</scope>
    <source>
        <strain evidence="1 2">P03D4</strain>
    </source>
</reference>
<proteinExistence type="predicted"/>
<evidence type="ECO:0000313" key="2">
    <source>
        <dbReference type="Proteomes" id="UP000738517"/>
    </source>
</evidence>
<accession>A0ABW9YQN1</accession>
<dbReference type="RefSeq" id="WP_160658423.1">
    <property type="nucleotide sequence ID" value="NZ_RSEJ01000052.1"/>
</dbReference>
<keyword evidence="2" id="KW-1185">Reference proteome</keyword>
<protein>
    <submittedName>
        <fullName evidence="1">Uncharacterized protein</fullName>
    </submittedName>
</protein>
<organism evidence="1 2">
    <name type="scientific">Photobacterium alginatilyticum</name>
    <dbReference type="NCBI Taxonomy" id="1775171"/>
    <lineage>
        <taxon>Bacteria</taxon>
        <taxon>Pseudomonadati</taxon>
        <taxon>Pseudomonadota</taxon>
        <taxon>Gammaproteobacteria</taxon>
        <taxon>Vibrionales</taxon>
        <taxon>Vibrionaceae</taxon>
        <taxon>Photobacterium</taxon>
    </lineage>
</organism>
<name>A0ABW9YQN1_9GAMM</name>
<dbReference type="Proteomes" id="UP000738517">
    <property type="component" value="Unassembled WGS sequence"/>
</dbReference>
<sequence length="95" mass="10710">MKFELTKSGKPVSEKTFGSMVCSDKSCRHSAVELDLFDPDLRLFGRYLHFNGYKTIAEARVVMEQLVLAQADPFVGLKPKGGKVIDFQAWKIKNT</sequence>
<dbReference type="EMBL" id="RSEJ01000052">
    <property type="protein sequence ID" value="NBI56197.1"/>
    <property type="molecule type" value="Genomic_DNA"/>
</dbReference>
<comment type="caution">
    <text evidence="1">The sequence shown here is derived from an EMBL/GenBank/DDBJ whole genome shotgun (WGS) entry which is preliminary data.</text>
</comment>